<dbReference type="OrthoDB" id="10009520at2759"/>
<dbReference type="GO" id="GO:0004842">
    <property type="term" value="F:ubiquitin-protein transferase activity"/>
    <property type="evidence" value="ECO:0007669"/>
    <property type="project" value="InterPro"/>
</dbReference>
<accession>A0A6D2J4R9</accession>
<evidence type="ECO:0000259" key="11">
    <source>
        <dbReference type="PROSITE" id="PS51873"/>
    </source>
</evidence>
<evidence type="ECO:0000313" key="12">
    <source>
        <dbReference type="EMBL" id="CAA7034902.1"/>
    </source>
</evidence>
<evidence type="ECO:0000259" key="10">
    <source>
        <dbReference type="PROSITE" id="PS50089"/>
    </source>
</evidence>
<dbReference type="GO" id="GO:0016567">
    <property type="term" value="P:protein ubiquitination"/>
    <property type="evidence" value="ECO:0007669"/>
    <property type="project" value="InterPro"/>
</dbReference>
<gene>
    <name evidence="12" type="ORF">MERR_LOCUS22137</name>
</gene>
<evidence type="ECO:0000256" key="3">
    <source>
        <dbReference type="ARBA" id="ARBA00022679"/>
    </source>
</evidence>
<dbReference type="Gene3D" id="3.30.40.10">
    <property type="entry name" value="Zinc/RING finger domain, C3HC4 (zinc finger)"/>
    <property type="match status" value="1"/>
</dbReference>
<sequence>MKKQIDEISEIFWVSRSDATVLLMYLKWDSLRVSERLAEDKEKLLTESGLKSVVVIDSDGDTSDSSFVIFSKTSDDFYEFEDGSDDDDNGAEGNDSPCGICLKTCDDLVSTQFCSHKFCTTCWREYLDKNFYSLEKSQTLVISCPDQYCRAAFGQDTAEKLTVGDKDMYESYILRSYLEGIKKEMIKQCPSPDCNYIIKFHQTNDVEEYGLNVCLRGDR</sequence>
<dbReference type="InterPro" id="IPR044066">
    <property type="entry name" value="TRIAD_supradom"/>
</dbReference>
<evidence type="ECO:0000256" key="8">
    <source>
        <dbReference type="ARBA" id="ARBA00022833"/>
    </source>
</evidence>
<keyword evidence="6 9" id="KW-0863">Zinc-finger</keyword>
<feature type="domain" description="RING-type" evidence="10">
    <location>
        <begin position="98"/>
        <end position="145"/>
    </location>
</feature>
<feature type="domain" description="RING-type" evidence="11">
    <location>
        <begin position="94"/>
        <end position="219"/>
    </location>
</feature>
<dbReference type="PROSITE" id="PS51873">
    <property type="entry name" value="TRIAD"/>
    <property type="match status" value="1"/>
</dbReference>
<keyword evidence="13" id="KW-1185">Reference proteome</keyword>
<keyword evidence="5" id="KW-0677">Repeat</keyword>
<protein>
    <recommendedName>
        <fullName evidence="14">RING-type domain-containing protein</fullName>
    </recommendedName>
</protein>
<evidence type="ECO:0000256" key="2">
    <source>
        <dbReference type="ARBA" id="ARBA00005884"/>
    </source>
</evidence>
<evidence type="ECO:0000313" key="13">
    <source>
        <dbReference type="Proteomes" id="UP000467841"/>
    </source>
</evidence>
<keyword evidence="4" id="KW-0479">Metal-binding</keyword>
<dbReference type="PROSITE" id="PS50089">
    <property type="entry name" value="ZF_RING_2"/>
    <property type="match status" value="1"/>
</dbReference>
<comment type="function">
    <text evidence="1">Might act as an E3 ubiquitin-protein ligase, or as part of E3 complex, which accepts ubiquitin from specific E2 ubiquitin-conjugating enzymes and then transfers it to substrates.</text>
</comment>
<dbReference type="SUPFAM" id="SSF57850">
    <property type="entry name" value="RING/U-box"/>
    <property type="match status" value="1"/>
</dbReference>
<evidence type="ECO:0000256" key="4">
    <source>
        <dbReference type="ARBA" id="ARBA00022723"/>
    </source>
</evidence>
<evidence type="ECO:0000256" key="9">
    <source>
        <dbReference type="PROSITE-ProRule" id="PRU00175"/>
    </source>
</evidence>
<dbReference type="PANTHER" id="PTHR11685">
    <property type="entry name" value="RBR FAMILY RING FINGER AND IBR DOMAIN-CONTAINING"/>
    <property type="match status" value="1"/>
</dbReference>
<keyword evidence="7" id="KW-0833">Ubl conjugation pathway</keyword>
<evidence type="ECO:0000256" key="7">
    <source>
        <dbReference type="ARBA" id="ARBA00022786"/>
    </source>
</evidence>
<dbReference type="Pfam" id="PF00097">
    <property type="entry name" value="zf-C3HC4"/>
    <property type="match status" value="1"/>
</dbReference>
<evidence type="ECO:0000256" key="1">
    <source>
        <dbReference type="ARBA" id="ARBA00003976"/>
    </source>
</evidence>
<evidence type="ECO:0008006" key="14">
    <source>
        <dbReference type="Google" id="ProtNLM"/>
    </source>
</evidence>
<dbReference type="Proteomes" id="UP000467841">
    <property type="component" value="Unassembled WGS sequence"/>
</dbReference>
<comment type="caution">
    <text evidence="12">The sequence shown here is derived from an EMBL/GenBank/DDBJ whole genome shotgun (WGS) entry which is preliminary data.</text>
</comment>
<reference evidence="12" key="1">
    <citation type="submission" date="2020-01" db="EMBL/GenBank/DDBJ databases">
        <authorList>
            <person name="Mishra B."/>
        </authorList>
    </citation>
    <scope>NUCLEOTIDE SEQUENCE [LARGE SCALE GENOMIC DNA]</scope>
</reference>
<evidence type="ECO:0000256" key="5">
    <source>
        <dbReference type="ARBA" id="ARBA00022737"/>
    </source>
</evidence>
<comment type="similarity">
    <text evidence="2">Belongs to the RBR family. Ariadne subfamily.</text>
</comment>
<dbReference type="InterPro" id="IPR013083">
    <property type="entry name" value="Znf_RING/FYVE/PHD"/>
</dbReference>
<organism evidence="12 13">
    <name type="scientific">Microthlaspi erraticum</name>
    <dbReference type="NCBI Taxonomy" id="1685480"/>
    <lineage>
        <taxon>Eukaryota</taxon>
        <taxon>Viridiplantae</taxon>
        <taxon>Streptophyta</taxon>
        <taxon>Embryophyta</taxon>
        <taxon>Tracheophyta</taxon>
        <taxon>Spermatophyta</taxon>
        <taxon>Magnoliopsida</taxon>
        <taxon>eudicotyledons</taxon>
        <taxon>Gunneridae</taxon>
        <taxon>Pentapetalae</taxon>
        <taxon>rosids</taxon>
        <taxon>malvids</taxon>
        <taxon>Brassicales</taxon>
        <taxon>Brassicaceae</taxon>
        <taxon>Coluteocarpeae</taxon>
        <taxon>Microthlaspi</taxon>
    </lineage>
</organism>
<keyword evidence="3" id="KW-0808">Transferase</keyword>
<dbReference type="InterPro" id="IPR001841">
    <property type="entry name" value="Znf_RING"/>
</dbReference>
<dbReference type="InterPro" id="IPR031127">
    <property type="entry name" value="E3_UB_ligase_RBR"/>
</dbReference>
<dbReference type="InterPro" id="IPR048962">
    <property type="entry name" value="ARIH1-like_UBL"/>
</dbReference>
<dbReference type="InterPro" id="IPR018957">
    <property type="entry name" value="Znf_C3HC4_RING-type"/>
</dbReference>
<dbReference type="AlphaFoldDB" id="A0A6D2J4R9"/>
<evidence type="ECO:0000256" key="6">
    <source>
        <dbReference type="ARBA" id="ARBA00022771"/>
    </source>
</evidence>
<dbReference type="EMBL" id="CACVBM020001151">
    <property type="protein sequence ID" value="CAA7034902.1"/>
    <property type="molecule type" value="Genomic_DNA"/>
</dbReference>
<keyword evidence="8" id="KW-0862">Zinc</keyword>
<dbReference type="Pfam" id="PF21235">
    <property type="entry name" value="UBA_ARI1"/>
    <property type="match status" value="1"/>
</dbReference>
<name>A0A6D2J4R9_9BRAS</name>
<proteinExistence type="inferred from homology"/>
<dbReference type="GO" id="GO:0008270">
    <property type="term" value="F:zinc ion binding"/>
    <property type="evidence" value="ECO:0007669"/>
    <property type="project" value="UniProtKB-KW"/>
</dbReference>